<evidence type="ECO:0000313" key="2">
    <source>
        <dbReference type="Proteomes" id="UP000256970"/>
    </source>
</evidence>
<gene>
    <name evidence="1" type="ORF">BQ4739_LOCUS16558</name>
</gene>
<dbReference type="EMBL" id="FNXT01001250">
    <property type="protein sequence ID" value="SZX76196.1"/>
    <property type="molecule type" value="Genomic_DNA"/>
</dbReference>
<accession>A0A383WHJ3</accession>
<protein>
    <submittedName>
        <fullName evidence="1">Uncharacterized protein</fullName>
    </submittedName>
</protein>
<proteinExistence type="predicted"/>
<dbReference type="Proteomes" id="UP000256970">
    <property type="component" value="Unassembled WGS sequence"/>
</dbReference>
<organism evidence="1 2">
    <name type="scientific">Tetradesmus obliquus</name>
    <name type="common">Green alga</name>
    <name type="synonym">Acutodesmus obliquus</name>
    <dbReference type="NCBI Taxonomy" id="3088"/>
    <lineage>
        <taxon>Eukaryota</taxon>
        <taxon>Viridiplantae</taxon>
        <taxon>Chlorophyta</taxon>
        <taxon>core chlorophytes</taxon>
        <taxon>Chlorophyceae</taxon>
        <taxon>CS clade</taxon>
        <taxon>Sphaeropleales</taxon>
        <taxon>Scenedesmaceae</taxon>
        <taxon>Tetradesmus</taxon>
    </lineage>
</organism>
<reference evidence="1 2" key="1">
    <citation type="submission" date="2016-10" db="EMBL/GenBank/DDBJ databases">
        <authorList>
            <person name="Cai Z."/>
        </authorList>
    </citation>
    <scope>NUCLEOTIDE SEQUENCE [LARGE SCALE GENOMIC DNA]</scope>
</reference>
<dbReference type="AlphaFoldDB" id="A0A383WHJ3"/>
<evidence type="ECO:0000313" key="1">
    <source>
        <dbReference type="EMBL" id="SZX76196.1"/>
    </source>
</evidence>
<dbReference type="STRING" id="3088.A0A383WHJ3"/>
<sequence>MSEFDATFKSLGLPWVHGSYYRTDHFPTAAAAQLLGSAKLPARYNAKALLVKGAAPGHMLYTPGAESVTQSLVFAPTPVADTNEAAVALAPCSGGGWVGYVGDVNGEEETSAVVLAMAQKAYSRQ</sequence>
<name>A0A383WHJ3_TETOB</name>
<keyword evidence="2" id="KW-1185">Reference proteome</keyword>